<dbReference type="InterPro" id="IPR052267">
    <property type="entry name" value="N-DRC_Component"/>
</dbReference>
<name>A0A226N2H2_CALSU</name>
<dbReference type="PANTHER" id="PTHR14690:SF0">
    <property type="entry name" value="IQ MOTIF CONTAINING WITH AAA DOMAIN 1"/>
    <property type="match status" value="1"/>
</dbReference>
<reference evidence="1 2" key="1">
    <citation type="submission" date="2016-07" db="EMBL/GenBank/DDBJ databases">
        <title>Disparate Historic Effective Population Sizes Predicted by Modern Levels of Genome Diversity for the Scaled Quail (Callipepla squamata) and the Northern Bobwhite (Colinus virginianus): Inferences from First and Second Generation Draft Genome Assemblies for Sympatric New World Quail.</title>
        <authorList>
            <person name="Oldeschulte D.L."/>
            <person name="Halley Y.A."/>
            <person name="Bhattarai E.K."/>
            <person name="Brashear W.A."/>
            <person name="Hill J."/>
            <person name="Metz R.P."/>
            <person name="Johnson C.D."/>
            <person name="Rollins D."/>
            <person name="Peterson M.J."/>
            <person name="Bickhart D.M."/>
            <person name="Decker J.E."/>
            <person name="Seabury C.M."/>
        </authorList>
    </citation>
    <scope>NUCLEOTIDE SEQUENCE [LARGE SCALE GENOMIC DNA]</scope>
    <source>
        <strain evidence="1 2">Texas</strain>
        <tissue evidence="1">Leg muscle</tissue>
    </source>
</reference>
<evidence type="ECO:0000313" key="2">
    <source>
        <dbReference type="Proteomes" id="UP000198323"/>
    </source>
</evidence>
<proteinExistence type="predicted"/>
<keyword evidence="2" id="KW-1185">Reference proteome</keyword>
<dbReference type="OrthoDB" id="9218198at2759"/>
<comment type="caution">
    <text evidence="1">The sequence shown here is derived from an EMBL/GenBank/DDBJ whole genome shotgun (WGS) entry which is preliminary data.</text>
</comment>
<dbReference type="AlphaFoldDB" id="A0A226N2H2"/>
<gene>
    <name evidence="1" type="ORF">ASZ78_000713</name>
</gene>
<evidence type="ECO:0008006" key="3">
    <source>
        <dbReference type="Google" id="ProtNLM"/>
    </source>
</evidence>
<evidence type="ECO:0000313" key="1">
    <source>
        <dbReference type="EMBL" id="OXB61688.1"/>
    </source>
</evidence>
<dbReference type="EMBL" id="MCFN01000262">
    <property type="protein sequence ID" value="OXB61688.1"/>
    <property type="molecule type" value="Genomic_DNA"/>
</dbReference>
<protein>
    <recommendedName>
        <fullName evidence="3">ATPase AAA-type core domain-containing protein</fullName>
    </recommendedName>
</protein>
<dbReference type="STRING" id="9009.A0A226N2H2"/>
<dbReference type="PANTHER" id="PTHR14690">
    <property type="entry name" value="IQ MOTIF CONTAINING WITH AAA DOMAIN 1"/>
    <property type="match status" value="1"/>
</dbReference>
<dbReference type="Proteomes" id="UP000198323">
    <property type="component" value="Unassembled WGS sequence"/>
</dbReference>
<organism evidence="1 2">
    <name type="scientific">Callipepla squamata</name>
    <name type="common">Scaled quail</name>
    <dbReference type="NCBI Taxonomy" id="9009"/>
    <lineage>
        <taxon>Eukaryota</taxon>
        <taxon>Metazoa</taxon>
        <taxon>Chordata</taxon>
        <taxon>Craniata</taxon>
        <taxon>Vertebrata</taxon>
        <taxon>Euteleostomi</taxon>
        <taxon>Archelosauria</taxon>
        <taxon>Archosauria</taxon>
        <taxon>Dinosauria</taxon>
        <taxon>Saurischia</taxon>
        <taxon>Theropoda</taxon>
        <taxon>Coelurosauria</taxon>
        <taxon>Aves</taxon>
        <taxon>Neognathae</taxon>
        <taxon>Galloanserae</taxon>
        <taxon>Galliformes</taxon>
        <taxon>Odontophoridae</taxon>
        <taxon>Callipepla</taxon>
    </lineage>
</organism>
<sequence length="190" mass="21707">MCTLKMNPKRLEKVLPKLLKALKAQDRVLLVGTTSRPFDAKIKPFCKVYQKIILIPRPDYASRFGKYLKPFWQLTFLHKFVWSTTQAVILLSVLWKHTITQHGGEITKLLSISCLAKLSDGFTQGSIVRAVRAVLSELRLLQMVRKPLHTAEFLTPLASQEPVYNKEEETFKVMLGAVLTVFSNFKDSMI</sequence>
<accession>A0A226N2H2</accession>